<keyword evidence="11" id="KW-1185">Reference proteome</keyword>
<evidence type="ECO:0000256" key="1">
    <source>
        <dbReference type="ARBA" id="ARBA00004202"/>
    </source>
</evidence>
<keyword evidence="5" id="KW-0547">Nucleotide-binding</keyword>
<dbReference type="PANTHER" id="PTHR43790:SF4">
    <property type="entry name" value="GUANOSINE IMPORT ATP-BINDING PROTEIN NUPO"/>
    <property type="match status" value="1"/>
</dbReference>
<dbReference type="GO" id="GO:0016887">
    <property type="term" value="F:ATP hydrolysis activity"/>
    <property type="evidence" value="ECO:0007669"/>
    <property type="project" value="InterPro"/>
</dbReference>
<keyword evidence="3" id="KW-1003">Cell membrane</keyword>
<dbReference type="SUPFAM" id="SSF52540">
    <property type="entry name" value="P-loop containing nucleoside triphosphate hydrolases"/>
    <property type="match status" value="2"/>
</dbReference>
<evidence type="ECO:0000256" key="4">
    <source>
        <dbReference type="ARBA" id="ARBA00022737"/>
    </source>
</evidence>
<comment type="subcellular location">
    <subcellularLocation>
        <location evidence="1">Cell membrane</location>
        <topology evidence="1">Peripheral membrane protein</topology>
    </subcellularLocation>
</comment>
<dbReference type="PROSITE" id="PS50893">
    <property type="entry name" value="ABC_TRANSPORTER_2"/>
    <property type="match status" value="2"/>
</dbReference>
<dbReference type="EMBL" id="JAHQCW010000028">
    <property type="protein sequence ID" value="MBU9738060.1"/>
    <property type="molecule type" value="Genomic_DNA"/>
</dbReference>
<dbReference type="GO" id="GO:0005886">
    <property type="term" value="C:plasma membrane"/>
    <property type="evidence" value="ECO:0007669"/>
    <property type="project" value="UniProtKB-SubCell"/>
</dbReference>
<dbReference type="InterPro" id="IPR050107">
    <property type="entry name" value="ABC_carbohydrate_import_ATPase"/>
</dbReference>
<keyword evidence="2" id="KW-0813">Transport</keyword>
<dbReference type="Gene3D" id="3.40.50.300">
    <property type="entry name" value="P-loop containing nucleotide triphosphate hydrolases"/>
    <property type="match status" value="2"/>
</dbReference>
<keyword evidence="4" id="KW-0677">Repeat</keyword>
<evidence type="ECO:0000256" key="5">
    <source>
        <dbReference type="ARBA" id="ARBA00022741"/>
    </source>
</evidence>
<evidence type="ECO:0000256" key="7">
    <source>
        <dbReference type="ARBA" id="ARBA00022967"/>
    </source>
</evidence>
<organism evidence="10 11">
    <name type="scientific">Diplocloster agilis</name>
    <dbReference type="NCBI Taxonomy" id="2850323"/>
    <lineage>
        <taxon>Bacteria</taxon>
        <taxon>Bacillati</taxon>
        <taxon>Bacillota</taxon>
        <taxon>Clostridia</taxon>
        <taxon>Lachnospirales</taxon>
        <taxon>Lachnospiraceae</taxon>
        <taxon>Diplocloster</taxon>
    </lineage>
</organism>
<name>A0A949NII2_9FIRM</name>
<dbReference type="InterPro" id="IPR003593">
    <property type="entry name" value="AAA+_ATPase"/>
</dbReference>
<dbReference type="CDD" id="cd03215">
    <property type="entry name" value="ABC_Carb_Monos_II"/>
    <property type="match status" value="1"/>
</dbReference>
<dbReference type="InterPro" id="IPR017871">
    <property type="entry name" value="ABC_transporter-like_CS"/>
</dbReference>
<dbReference type="InterPro" id="IPR027417">
    <property type="entry name" value="P-loop_NTPase"/>
</dbReference>
<dbReference type="PANTHER" id="PTHR43790">
    <property type="entry name" value="CARBOHYDRATE TRANSPORT ATP-BINDING PROTEIN MG119-RELATED"/>
    <property type="match status" value="1"/>
</dbReference>
<evidence type="ECO:0000256" key="6">
    <source>
        <dbReference type="ARBA" id="ARBA00022840"/>
    </source>
</evidence>
<proteinExistence type="predicted"/>
<evidence type="ECO:0000256" key="2">
    <source>
        <dbReference type="ARBA" id="ARBA00022448"/>
    </source>
</evidence>
<evidence type="ECO:0000313" key="10">
    <source>
        <dbReference type="EMBL" id="MBU9738060.1"/>
    </source>
</evidence>
<dbReference type="FunFam" id="3.40.50.300:FF:000127">
    <property type="entry name" value="Ribose import ATP-binding protein RbsA"/>
    <property type="match status" value="1"/>
</dbReference>
<evidence type="ECO:0000259" key="9">
    <source>
        <dbReference type="PROSITE" id="PS50893"/>
    </source>
</evidence>
<evidence type="ECO:0000256" key="8">
    <source>
        <dbReference type="ARBA" id="ARBA00023136"/>
    </source>
</evidence>
<keyword evidence="7" id="KW-1278">Translocase</keyword>
<dbReference type="RefSeq" id="WP_238722368.1">
    <property type="nucleotide sequence ID" value="NZ_JAHQCW010000028.1"/>
</dbReference>
<evidence type="ECO:0000256" key="3">
    <source>
        <dbReference type="ARBA" id="ARBA00022475"/>
    </source>
</evidence>
<evidence type="ECO:0000313" key="11">
    <source>
        <dbReference type="Proteomes" id="UP000712157"/>
    </source>
</evidence>
<dbReference type="PROSITE" id="PS00211">
    <property type="entry name" value="ABC_TRANSPORTER_1"/>
    <property type="match status" value="1"/>
</dbReference>
<reference evidence="10" key="1">
    <citation type="submission" date="2021-06" db="EMBL/GenBank/DDBJ databases">
        <title>Description of novel taxa of the family Lachnospiraceae.</title>
        <authorList>
            <person name="Chaplin A.V."/>
            <person name="Sokolova S.R."/>
            <person name="Pikina A.P."/>
            <person name="Korzhanova M."/>
            <person name="Belova V."/>
            <person name="Korostin D."/>
            <person name="Efimov B.A."/>
        </authorList>
    </citation>
    <scope>NUCLEOTIDE SEQUENCE</scope>
    <source>
        <strain evidence="10">ASD5720</strain>
    </source>
</reference>
<dbReference type="InterPro" id="IPR003439">
    <property type="entry name" value="ABC_transporter-like_ATP-bd"/>
</dbReference>
<keyword evidence="6 10" id="KW-0067">ATP-binding</keyword>
<comment type="caution">
    <text evidence="10">The sequence shown here is derived from an EMBL/GenBank/DDBJ whole genome shotgun (WGS) entry which is preliminary data.</text>
</comment>
<dbReference type="Pfam" id="PF00005">
    <property type="entry name" value="ABC_tran"/>
    <property type="match status" value="2"/>
</dbReference>
<dbReference type="SMART" id="SM00382">
    <property type="entry name" value="AAA"/>
    <property type="match status" value="1"/>
</dbReference>
<feature type="domain" description="ABC transporter" evidence="9">
    <location>
        <begin position="11"/>
        <end position="247"/>
    </location>
</feature>
<dbReference type="GO" id="GO:0005524">
    <property type="term" value="F:ATP binding"/>
    <property type="evidence" value="ECO:0007669"/>
    <property type="project" value="UniProtKB-KW"/>
</dbReference>
<dbReference type="AlphaFoldDB" id="A0A949NII2"/>
<dbReference type="Proteomes" id="UP000712157">
    <property type="component" value="Unassembled WGS sequence"/>
</dbReference>
<accession>A0A949NII2</accession>
<dbReference type="CDD" id="cd03216">
    <property type="entry name" value="ABC_Carb_Monos_I"/>
    <property type="match status" value="1"/>
</dbReference>
<gene>
    <name evidence="10" type="ORF">KTH89_16070</name>
</gene>
<keyword evidence="8" id="KW-0472">Membrane</keyword>
<protein>
    <submittedName>
        <fullName evidence="10">ABC transporter ATP-binding protein</fullName>
    </submittedName>
</protein>
<sequence>MTDHEQVTPILEMRQISKVYGNGVYANQQVSLSVNRGEIHALVGENGAGKSTLMKILFGMEKPDQGEIVLEGKTVTFRSPQDAIARGIGMVHQHFKLVDSLSVTENVTMGYEPVKRGFIDRKTAKEKVSKIAELFELQDELDTATGKLPVGIKQKVEIIKALYRGAQILILDEPTAVLTPQETEELFDQLMKLKSRGYTVIFISHKLREVKQISNRISIMRQGKMIDTVDTDGITEQEISSRMVGTNYSKNLAKKAAEPKEVLLQVKNLTAVGMNKKEVVNNVSFSVRAGEITGIAGVEGNGQNELIQMITGLRKIDRGSVCIMGRDTGKLSIQELRELGMSYIPSDRMEDGLAVSMSIGENLISTKLKDRRLYRHHLLSKKKIRDMANQLVRDYRIKCDSQETPVSMLSGGNMQKVVVAREFTQQARLIIAEQPTRGIDVGAAKFIHEELIRLRDENCAVLLVTADLEELYQLSDNILVMYDGRFSAYFPNPDQVSETELGNYMLGVKIQSETEIGRGCHEEEKPAI</sequence>
<feature type="domain" description="ABC transporter" evidence="9">
    <location>
        <begin position="264"/>
        <end position="508"/>
    </location>
</feature>